<gene>
    <name evidence="5" type="primary">Gld</name>
    <name evidence="5" type="ORF">EVAR_49804_1</name>
</gene>
<dbReference type="EMBL" id="BGZK01000912">
    <property type="protein sequence ID" value="GBP64872.1"/>
    <property type="molecule type" value="Genomic_DNA"/>
</dbReference>
<dbReference type="InterPro" id="IPR036188">
    <property type="entry name" value="FAD/NAD-bd_sf"/>
</dbReference>
<reference evidence="5 6" key="1">
    <citation type="journal article" date="2019" name="Commun. Biol.">
        <title>The bagworm genome reveals a unique fibroin gene that provides high tensile strength.</title>
        <authorList>
            <person name="Kono N."/>
            <person name="Nakamura H."/>
            <person name="Ohtoshi R."/>
            <person name="Tomita M."/>
            <person name="Numata K."/>
            <person name="Arakawa K."/>
        </authorList>
    </citation>
    <scope>NUCLEOTIDE SEQUENCE [LARGE SCALE GENOMIC DNA]</scope>
</reference>
<dbReference type="Gene3D" id="3.50.50.60">
    <property type="entry name" value="FAD/NAD(P)-binding domain"/>
    <property type="match status" value="1"/>
</dbReference>
<dbReference type="GO" id="GO:0016614">
    <property type="term" value="F:oxidoreductase activity, acting on CH-OH group of donors"/>
    <property type="evidence" value="ECO:0007669"/>
    <property type="project" value="InterPro"/>
</dbReference>
<dbReference type="Proteomes" id="UP000299102">
    <property type="component" value="Unassembled WGS sequence"/>
</dbReference>
<dbReference type="PANTHER" id="PTHR11552">
    <property type="entry name" value="GLUCOSE-METHANOL-CHOLINE GMC OXIDOREDUCTASE"/>
    <property type="match status" value="1"/>
</dbReference>
<dbReference type="SUPFAM" id="SSF54373">
    <property type="entry name" value="FAD-linked reductases, C-terminal domain"/>
    <property type="match status" value="1"/>
</dbReference>
<feature type="compositionally biased region" description="Basic and acidic residues" evidence="3">
    <location>
        <begin position="612"/>
        <end position="623"/>
    </location>
</feature>
<dbReference type="OrthoDB" id="269227at2759"/>
<feature type="binding site" evidence="2">
    <location>
        <position position="247"/>
    </location>
    <ligand>
        <name>FAD</name>
        <dbReference type="ChEBI" id="CHEBI:57692"/>
    </ligand>
</feature>
<dbReference type="GO" id="GO:0050660">
    <property type="term" value="F:flavin adenine dinucleotide binding"/>
    <property type="evidence" value="ECO:0007669"/>
    <property type="project" value="InterPro"/>
</dbReference>
<dbReference type="Gene3D" id="3.30.560.10">
    <property type="entry name" value="Glucose Oxidase, domain 3"/>
    <property type="match status" value="1"/>
</dbReference>
<accession>A0A4C1XPE7</accession>
<dbReference type="PANTHER" id="PTHR11552:SF217">
    <property type="entry name" value="GLUCOSE DEHYDROGENASE [FAD, QUINONE]"/>
    <property type="match status" value="1"/>
</dbReference>
<dbReference type="InterPro" id="IPR012132">
    <property type="entry name" value="GMC_OxRdtase"/>
</dbReference>
<sequence>MSLYVIDFDIKTSSKDCVKCTACCKRACCAKMREAPDCPKSCPLNDAAMMQLLVLLIEAGGDEPTASSVPAWVTAYWGREDTDWMYQTEPQNACLNEGGKCSWPRGKMLGGCSVINGMMYMRGHAADYDGWAVNGAAGWSWRDVFPYFLKSEDNRNIGSGISPQYHSKGGPLPVQRFRHAPQFAHDVVAAGIELGYPPTSDLNGESITGFTLAQALNDEGSRYSTARAYLRPAARRENLDVLLNAHVTRVLFAQWEKRATGVQYLRDGETKEVKATKEVILSAGTINSPQILLLSGVGPKEALEGLNIPVVHDLPGVGQNLHNHIGVSLDFTLEKEPDNAELNWATAMEYMLSRNGPMSSTGMSQLTGIVNSKLAGAGGRHPDVQFFFGGYYAGCGDETIHEEPDNPDRRHVTIAAIALQPRSRGYLTLRSAEPLDPPILQPNYFLEEHDMNVVMDAARIAFRLANTTILREKYGMTPTPGHGGDCGEVEDGLTDEFLKCLIRYQTAPENHQVGTCKMGPSSDPVAVVDVDLKVHGIEGLRVIDASIMPTVPTGNTAAPTIMVAERGSEFIVTRYQRSKTQQTLASRFGGVSDPSFGNQLTTQNGEGQTDSPDERWKPWEKNWHFGHPWQHKSNSGFQHDEQWHKKHSIPLSNQRYDHNSR</sequence>
<dbReference type="InterPro" id="IPR007867">
    <property type="entry name" value="GMC_OxRtase_C"/>
</dbReference>
<dbReference type="InterPro" id="IPR000172">
    <property type="entry name" value="GMC_OxRdtase_N"/>
</dbReference>
<keyword evidence="2" id="KW-0285">Flavoprotein</keyword>
<evidence type="ECO:0000256" key="2">
    <source>
        <dbReference type="PIRSR" id="PIRSR000137-2"/>
    </source>
</evidence>
<evidence type="ECO:0000256" key="1">
    <source>
        <dbReference type="ARBA" id="ARBA00010790"/>
    </source>
</evidence>
<dbReference type="Pfam" id="PF05199">
    <property type="entry name" value="GMC_oxred_C"/>
    <property type="match status" value="1"/>
</dbReference>
<dbReference type="STRING" id="151549.A0A4C1XPE7"/>
<protein>
    <submittedName>
        <fullName evidence="5">Glucose dehydrogenase</fullName>
    </submittedName>
</protein>
<keyword evidence="6" id="KW-1185">Reference proteome</keyword>
<proteinExistence type="inferred from homology"/>
<evidence type="ECO:0000313" key="6">
    <source>
        <dbReference type="Proteomes" id="UP000299102"/>
    </source>
</evidence>
<dbReference type="AlphaFoldDB" id="A0A4C1XPE7"/>
<organism evidence="5 6">
    <name type="scientific">Eumeta variegata</name>
    <name type="common">Bagworm moth</name>
    <name type="synonym">Eumeta japonica</name>
    <dbReference type="NCBI Taxonomy" id="151549"/>
    <lineage>
        <taxon>Eukaryota</taxon>
        <taxon>Metazoa</taxon>
        <taxon>Ecdysozoa</taxon>
        <taxon>Arthropoda</taxon>
        <taxon>Hexapoda</taxon>
        <taxon>Insecta</taxon>
        <taxon>Pterygota</taxon>
        <taxon>Neoptera</taxon>
        <taxon>Endopterygota</taxon>
        <taxon>Lepidoptera</taxon>
        <taxon>Glossata</taxon>
        <taxon>Ditrysia</taxon>
        <taxon>Tineoidea</taxon>
        <taxon>Psychidae</taxon>
        <taxon>Oiketicinae</taxon>
        <taxon>Eumeta</taxon>
    </lineage>
</organism>
<dbReference type="PROSITE" id="PS00624">
    <property type="entry name" value="GMC_OXRED_2"/>
    <property type="match status" value="1"/>
</dbReference>
<evidence type="ECO:0000256" key="3">
    <source>
        <dbReference type="SAM" id="MobiDB-lite"/>
    </source>
</evidence>
<evidence type="ECO:0000259" key="4">
    <source>
        <dbReference type="PROSITE" id="PS00624"/>
    </source>
</evidence>
<comment type="caution">
    <text evidence="5">The sequence shown here is derived from an EMBL/GenBank/DDBJ whole genome shotgun (WGS) entry which is preliminary data.</text>
</comment>
<keyword evidence="2" id="KW-0274">FAD</keyword>
<comment type="similarity">
    <text evidence="1">Belongs to the GMC oxidoreductase family.</text>
</comment>
<dbReference type="PIRSF" id="PIRSF000137">
    <property type="entry name" value="Alcohol_oxidase"/>
    <property type="match status" value="1"/>
</dbReference>
<name>A0A4C1XPE7_EUMVA</name>
<dbReference type="SUPFAM" id="SSF51905">
    <property type="entry name" value="FAD/NAD(P)-binding domain"/>
    <property type="match status" value="1"/>
</dbReference>
<feature type="region of interest" description="Disordered" evidence="3">
    <location>
        <begin position="587"/>
        <end position="661"/>
    </location>
</feature>
<comment type="cofactor">
    <cofactor evidence="2">
        <name>FAD</name>
        <dbReference type="ChEBI" id="CHEBI:57692"/>
    </cofactor>
</comment>
<feature type="compositionally biased region" description="Polar residues" evidence="3">
    <location>
        <begin position="595"/>
        <end position="610"/>
    </location>
</feature>
<dbReference type="Pfam" id="PF00732">
    <property type="entry name" value="GMC_oxred_N"/>
    <property type="match status" value="1"/>
</dbReference>
<feature type="domain" description="Glucose-methanol-choline oxidoreductase N-terminal" evidence="4">
    <location>
        <begin position="284"/>
        <end position="298"/>
    </location>
</feature>
<evidence type="ECO:0000313" key="5">
    <source>
        <dbReference type="EMBL" id="GBP64872.1"/>
    </source>
</evidence>